<gene>
    <name evidence="3" type="ordered locus">KNP414_06549</name>
</gene>
<dbReference type="Gene3D" id="3.40.50.2000">
    <property type="entry name" value="Glycogen Phosphorylase B"/>
    <property type="match status" value="2"/>
</dbReference>
<feature type="domain" description="Glycosyl transferase family 1" evidence="1">
    <location>
        <begin position="195"/>
        <end position="357"/>
    </location>
</feature>
<reference evidence="3 4" key="2">
    <citation type="journal article" date="2013" name="Genome Announc.">
        <title>Genome Sequence of Growth-Improving Paenibacillus mucilaginosus Strain KNP414.</title>
        <authorList>
            <person name="Lu J.J."/>
            <person name="Wang J.F."/>
            <person name="Hu X.F."/>
        </authorList>
    </citation>
    <scope>NUCLEOTIDE SEQUENCE [LARGE SCALE GENOMIC DNA]</scope>
    <source>
        <strain evidence="3 4">KNP414</strain>
    </source>
</reference>
<dbReference type="PATRIC" id="fig|1036673.3.peg.6105"/>
<keyword evidence="3" id="KW-0808">Transferase</keyword>
<dbReference type="CDD" id="cd03801">
    <property type="entry name" value="GT4_PimA-like"/>
    <property type="match status" value="1"/>
</dbReference>
<dbReference type="GO" id="GO:0016757">
    <property type="term" value="F:glycosyltransferase activity"/>
    <property type="evidence" value="ECO:0007669"/>
    <property type="project" value="InterPro"/>
</dbReference>
<dbReference type="Pfam" id="PF00534">
    <property type="entry name" value="Glycos_transf_1"/>
    <property type="match status" value="1"/>
</dbReference>
<dbReference type="InterPro" id="IPR050194">
    <property type="entry name" value="Glycosyltransferase_grp1"/>
</dbReference>
<dbReference type="InterPro" id="IPR028098">
    <property type="entry name" value="Glyco_trans_4-like_N"/>
</dbReference>
<proteinExistence type="predicted"/>
<feature type="domain" description="Glycosyltransferase subfamily 4-like N-terminal" evidence="2">
    <location>
        <begin position="25"/>
        <end position="172"/>
    </location>
</feature>
<dbReference type="AlphaFoldDB" id="F8F745"/>
<accession>F8F745</accession>
<dbReference type="RefSeq" id="WP_013920214.1">
    <property type="nucleotide sequence ID" value="NC_015690.1"/>
</dbReference>
<dbReference type="PANTHER" id="PTHR45947">
    <property type="entry name" value="SULFOQUINOVOSYL TRANSFERASE SQD2"/>
    <property type="match status" value="1"/>
</dbReference>
<reference evidence="4" key="1">
    <citation type="submission" date="2011-06" db="EMBL/GenBank/DDBJ databases">
        <title>Complete genome sequence of Paenibacillus mucilaginosus KNP414.</title>
        <authorList>
            <person name="Wang J."/>
            <person name="Hu S."/>
            <person name="Hu X."/>
            <person name="Zhang B."/>
            <person name="Dong D."/>
            <person name="Zhang S."/>
            <person name="Zhao K."/>
            <person name="Wu D."/>
        </authorList>
    </citation>
    <scope>NUCLEOTIDE SEQUENCE [LARGE SCALE GENOMIC DNA]</scope>
    <source>
        <strain evidence="4">KNP414</strain>
    </source>
</reference>
<evidence type="ECO:0000313" key="4">
    <source>
        <dbReference type="Proteomes" id="UP000006620"/>
    </source>
</evidence>
<evidence type="ECO:0000259" key="1">
    <source>
        <dbReference type="Pfam" id="PF00534"/>
    </source>
</evidence>
<organism evidence="3 4">
    <name type="scientific">Paenibacillus mucilaginosus (strain KNP414)</name>
    <dbReference type="NCBI Taxonomy" id="1036673"/>
    <lineage>
        <taxon>Bacteria</taxon>
        <taxon>Bacillati</taxon>
        <taxon>Bacillota</taxon>
        <taxon>Bacilli</taxon>
        <taxon>Bacillales</taxon>
        <taxon>Paenibacillaceae</taxon>
        <taxon>Paenibacillus</taxon>
    </lineage>
</organism>
<name>F8F745_PAEMK</name>
<dbReference type="HOGENOM" id="CLU_009583_38_2_9"/>
<protein>
    <submittedName>
        <fullName evidence="3">Glycosyl transferase group 1</fullName>
    </submittedName>
</protein>
<sequence>MKPRIDVAVVTPGSFVIPSGKSSSVELVVEEVAARVGRRVRVAVLGRRSRVLPPEELRGGVKYARVPAPTPAGYIRNVSRRLEKLKPDIIQVENRPRFVRYLRRRHPRAKIVLSLHSVTFVSRPHIRLAELRRCLAAADRIVVNSEFIREEMERRDPRSRGKLVVNHLGVDPAGFASRWHGEGALRREAMTARLGLQGRRVLLYVGRLIPIKGVHHVLEAMPRIVQEVPNAVLLIVGSAFYGSKRTTPYVRRLHRMAKRMKEHVRFIPYVPHGEVADWFRLADVLVVPSGRREAFGLVNVEAMAAGVPVVATHAGGIPEIIEEGVTGLTVRLSSIGEELPERLAWLLRDEEAACRMGMMSVERVLEHFTWERTAERWLALYAELLPGKPGLELPPPPHPG</sequence>
<dbReference type="Proteomes" id="UP000006620">
    <property type="component" value="Chromosome"/>
</dbReference>
<dbReference type="SUPFAM" id="SSF53756">
    <property type="entry name" value="UDP-Glycosyltransferase/glycogen phosphorylase"/>
    <property type="match status" value="1"/>
</dbReference>
<dbReference type="KEGG" id="pms:KNP414_06549"/>
<evidence type="ECO:0000259" key="2">
    <source>
        <dbReference type="Pfam" id="PF13439"/>
    </source>
</evidence>
<evidence type="ECO:0000313" key="3">
    <source>
        <dbReference type="EMBL" id="AEI45070.1"/>
    </source>
</evidence>
<dbReference type="EMBL" id="CP002869">
    <property type="protein sequence ID" value="AEI45070.1"/>
    <property type="molecule type" value="Genomic_DNA"/>
</dbReference>
<dbReference type="Pfam" id="PF13439">
    <property type="entry name" value="Glyco_transf_4"/>
    <property type="match status" value="1"/>
</dbReference>
<dbReference type="InterPro" id="IPR001296">
    <property type="entry name" value="Glyco_trans_1"/>
</dbReference>
<dbReference type="PANTHER" id="PTHR45947:SF3">
    <property type="entry name" value="SULFOQUINOVOSYL TRANSFERASE SQD2"/>
    <property type="match status" value="1"/>
</dbReference>